<sequence>MRRAFATFRRARPHVITYAGMAALLLVLAVAMLAALCFGAYPISPATLWDSLSASSSTDRAVAVLVQLRAPRVALAVMVGAGFGAVGSALQALFRNPLADPGLIGVSSGAALGASLMIVSGSTLFARFGARADEAIACAAFLGAMTVTVLVYRLGSSQGRVQLSVLLLSGIAANALAGAIIGMLSYVASDAQLRSLTFWSLGSLGSAQWQTLGAIAPFVAAGIALIAMNAQTLNLMQLGESEAHYLGVRVRRVKRITLLAAALVVGALVSCTGQIGFIGLVAPHCVRLACGPDQRRVLPASALLGAILTVLADLAARTIAAPAELPLGILTAMIGAPFFLLLIVRQRRLLGD</sequence>
<reference evidence="9 10" key="1">
    <citation type="submission" date="2018-01" db="EMBL/GenBank/DDBJ databases">
        <title>Species boundaries and ecological features among Paraburkholderia terrae DSMZ17804T, P. hospita DSMZ17164T and P. caribensis DSMZ13236T.</title>
        <authorList>
            <person name="Pratama A.A."/>
        </authorList>
    </citation>
    <scope>NUCLEOTIDE SEQUENCE [LARGE SCALE GENOMIC DNA]</scope>
    <source>
        <strain evidence="9 10">DSM 17804</strain>
    </source>
</reference>
<dbReference type="Proteomes" id="UP000243502">
    <property type="component" value="Chromosome 3"/>
</dbReference>
<dbReference type="OrthoDB" id="9782305at2"/>
<dbReference type="FunFam" id="1.10.3470.10:FF:000001">
    <property type="entry name" value="Vitamin B12 ABC transporter permease BtuC"/>
    <property type="match status" value="1"/>
</dbReference>
<feature type="transmembrane region" description="Helical" evidence="8">
    <location>
        <begin position="327"/>
        <end position="344"/>
    </location>
</feature>
<dbReference type="InterPro" id="IPR000522">
    <property type="entry name" value="ABC_transptr_permease_BtuC"/>
</dbReference>
<dbReference type="KEGG" id="pter:C2L65_40090"/>
<evidence type="ECO:0000256" key="8">
    <source>
        <dbReference type="SAM" id="Phobius"/>
    </source>
</evidence>
<dbReference type="SUPFAM" id="SSF81345">
    <property type="entry name" value="ABC transporter involved in vitamin B12 uptake, BtuC"/>
    <property type="match status" value="1"/>
</dbReference>
<proteinExistence type="inferred from homology"/>
<dbReference type="CDD" id="cd06550">
    <property type="entry name" value="TM_ABC_iron-siderophores_like"/>
    <property type="match status" value="1"/>
</dbReference>
<feature type="transmembrane region" description="Helical" evidence="8">
    <location>
        <begin position="256"/>
        <end position="277"/>
    </location>
</feature>
<dbReference type="GO" id="GO:0033214">
    <property type="term" value="P:siderophore-iron import into cell"/>
    <property type="evidence" value="ECO:0007669"/>
    <property type="project" value="TreeGrafter"/>
</dbReference>
<comment type="subcellular location">
    <subcellularLocation>
        <location evidence="1">Cell membrane</location>
        <topology evidence="1">Multi-pass membrane protein</topology>
    </subcellularLocation>
</comment>
<dbReference type="GO" id="GO:0022857">
    <property type="term" value="F:transmembrane transporter activity"/>
    <property type="evidence" value="ECO:0007669"/>
    <property type="project" value="InterPro"/>
</dbReference>
<dbReference type="Pfam" id="PF01032">
    <property type="entry name" value="FecCD"/>
    <property type="match status" value="1"/>
</dbReference>
<comment type="similarity">
    <text evidence="2">Belongs to the binding-protein-dependent transport system permease family. FecCD subfamily.</text>
</comment>
<gene>
    <name evidence="9" type="ORF">C2L65_40090</name>
</gene>
<feature type="transmembrane region" description="Helical" evidence="8">
    <location>
        <begin position="73"/>
        <end position="94"/>
    </location>
</feature>
<protein>
    <submittedName>
        <fullName evidence="9">Iron ABC transporter permease</fullName>
    </submittedName>
</protein>
<organism evidence="9 10">
    <name type="scientific">Paraburkholderia terrae</name>
    <dbReference type="NCBI Taxonomy" id="311230"/>
    <lineage>
        <taxon>Bacteria</taxon>
        <taxon>Pseudomonadati</taxon>
        <taxon>Pseudomonadota</taxon>
        <taxon>Betaproteobacteria</taxon>
        <taxon>Burkholderiales</taxon>
        <taxon>Burkholderiaceae</taxon>
        <taxon>Paraburkholderia</taxon>
    </lineage>
</organism>
<feature type="transmembrane region" description="Helical" evidence="8">
    <location>
        <begin position="106"/>
        <end position="128"/>
    </location>
</feature>
<feature type="transmembrane region" description="Helical" evidence="8">
    <location>
        <begin position="164"/>
        <end position="187"/>
    </location>
</feature>
<dbReference type="PANTHER" id="PTHR30472">
    <property type="entry name" value="FERRIC ENTEROBACTIN TRANSPORT SYSTEM PERMEASE PROTEIN"/>
    <property type="match status" value="1"/>
</dbReference>
<evidence type="ECO:0000256" key="3">
    <source>
        <dbReference type="ARBA" id="ARBA00022448"/>
    </source>
</evidence>
<dbReference type="Gene3D" id="1.10.3470.10">
    <property type="entry name" value="ABC transporter involved in vitamin B12 uptake, BtuC"/>
    <property type="match status" value="1"/>
</dbReference>
<accession>A0A2I8F1H9</accession>
<dbReference type="RefSeq" id="WP_042305330.1">
    <property type="nucleotide sequence ID" value="NZ_CP026113.1"/>
</dbReference>
<keyword evidence="6 8" id="KW-1133">Transmembrane helix</keyword>
<dbReference type="EMBL" id="CP026113">
    <property type="protein sequence ID" value="AUT65706.1"/>
    <property type="molecule type" value="Genomic_DNA"/>
</dbReference>
<dbReference type="InterPro" id="IPR037294">
    <property type="entry name" value="ABC_BtuC-like"/>
</dbReference>
<evidence type="ECO:0000256" key="6">
    <source>
        <dbReference type="ARBA" id="ARBA00022989"/>
    </source>
</evidence>
<evidence type="ECO:0000313" key="10">
    <source>
        <dbReference type="Proteomes" id="UP000243502"/>
    </source>
</evidence>
<dbReference type="PANTHER" id="PTHR30472:SF25">
    <property type="entry name" value="ABC TRANSPORTER PERMEASE PROTEIN MJ0876-RELATED"/>
    <property type="match status" value="1"/>
</dbReference>
<name>A0A2I8F1H9_9BURK</name>
<evidence type="ECO:0000256" key="4">
    <source>
        <dbReference type="ARBA" id="ARBA00022475"/>
    </source>
</evidence>
<keyword evidence="4" id="KW-1003">Cell membrane</keyword>
<evidence type="ECO:0000256" key="1">
    <source>
        <dbReference type="ARBA" id="ARBA00004651"/>
    </source>
</evidence>
<feature type="transmembrane region" description="Helical" evidence="8">
    <location>
        <begin position="134"/>
        <end position="152"/>
    </location>
</feature>
<dbReference type="AlphaFoldDB" id="A0A2I8F1H9"/>
<evidence type="ECO:0000256" key="2">
    <source>
        <dbReference type="ARBA" id="ARBA00007935"/>
    </source>
</evidence>
<keyword evidence="7 8" id="KW-0472">Membrane</keyword>
<keyword evidence="5 8" id="KW-0812">Transmembrane</keyword>
<evidence type="ECO:0000256" key="5">
    <source>
        <dbReference type="ARBA" id="ARBA00022692"/>
    </source>
</evidence>
<dbReference type="GO" id="GO:0005886">
    <property type="term" value="C:plasma membrane"/>
    <property type="evidence" value="ECO:0007669"/>
    <property type="project" value="UniProtKB-SubCell"/>
</dbReference>
<evidence type="ECO:0000313" key="9">
    <source>
        <dbReference type="EMBL" id="AUT65706.1"/>
    </source>
</evidence>
<evidence type="ECO:0000256" key="7">
    <source>
        <dbReference type="ARBA" id="ARBA00023136"/>
    </source>
</evidence>
<keyword evidence="3" id="KW-0813">Transport</keyword>
<feature type="transmembrane region" description="Helical" evidence="8">
    <location>
        <begin position="207"/>
        <end position="228"/>
    </location>
</feature>